<dbReference type="EMBL" id="BPLR01000530">
    <property type="protein sequence ID" value="GIY95495.1"/>
    <property type="molecule type" value="Genomic_DNA"/>
</dbReference>
<protein>
    <submittedName>
        <fullName evidence="1">Uncharacterized protein</fullName>
    </submittedName>
</protein>
<evidence type="ECO:0000313" key="2">
    <source>
        <dbReference type="Proteomes" id="UP001054945"/>
    </source>
</evidence>
<keyword evidence="2" id="KW-1185">Reference proteome</keyword>
<evidence type="ECO:0000313" key="1">
    <source>
        <dbReference type="EMBL" id="GIY95495.1"/>
    </source>
</evidence>
<reference evidence="1 2" key="1">
    <citation type="submission" date="2021-06" db="EMBL/GenBank/DDBJ databases">
        <title>Caerostris extrusa draft genome.</title>
        <authorList>
            <person name="Kono N."/>
            <person name="Arakawa K."/>
        </authorList>
    </citation>
    <scope>NUCLEOTIDE SEQUENCE [LARGE SCALE GENOMIC DNA]</scope>
</reference>
<dbReference type="Proteomes" id="UP001054945">
    <property type="component" value="Unassembled WGS sequence"/>
</dbReference>
<organism evidence="1 2">
    <name type="scientific">Caerostris extrusa</name>
    <name type="common">Bark spider</name>
    <name type="synonym">Caerostris bankana</name>
    <dbReference type="NCBI Taxonomy" id="172846"/>
    <lineage>
        <taxon>Eukaryota</taxon>
        <taxon>Metazoa</taxon>
        <taxon>Ecdysozoa</taxon>
        <taxon>Arthropoda</taxon>
        <taxon>Chelicerata</taxon>
        <taxon>Arachnida</taxon>
        <taxon>Araneae</taxon>
        <taxon>Araneomorphae</taxon>
        <taxon>Entelegynae</taxon>
        <taxon>Araneoidea</taxon>
        <taxon>Araneidae</taxon>
        <taxon>Caerostris</taxon>
    </lineage>
</organism>
<dbReference type="AlphaFoldDB" id="A0AAV4XMP3"/>
<comment type="caution">
    <text evidence="1">The sequence shown here is derived from an EMBL/GenBank/DDBJ whole genome shotgun (WGS) entry which is preliminary data.</text>
</comment>
<accession>A0AAV4XMP3</accession>
<name>A0AAV4XMP3_CAEEX</name>
<gene>
    <name evidence="1" type="ORF">CEXT_761901</name>
</gene>
<proteinExistence type="predicted"/>
<sequence length="87" mass="9571">MLDGTSLQEELNVFDEFVLWFYDELDTPPKAHYAVGCWKVAVKEDENLAVSCIGVSRLGHSITGNNQKTGCDVSTDGLAGWVFKGFV</sequence>